<proteinExistence type="predicted"/>
<dbReference type="Proteomes" id="UP000198788">
    <property type="component" value="Unassembled WGS sequence"/>
</dbReference>
<accession>A0A1I6SLC4</accession>
<evidence type="ECO:0000313" key="1">
    <source>
        <dbReference type="EMBL" id="SFS77729.1"/>
    </source>
</evidence>
<organism evidence="1 2">
    <name type="scientific">Brevundimonas viscosa</name>
    <dbReference type="NCBI Taxonomy" id="871741"/>
    <lineage>
        <taxon>Bacteria</taxon>
        <taxon>Pseudomonadati</taxon>
        <taxon>Pseudomonadota</taxon>
        <taxon>Alphaproteobacteria</taxon>
        <taxon>Caulobacterales</taxon>
        <taxon>Caulobacteraceae</taxon>
        <taxon>Brevundimonas</taxon>
    </lineage>
</organism>
<name>A0A1I6SLC4_9CAUL</name>
<evidence type="ECO:0000313" key="2">
    <source>
        <dbReference type="Proteomes" id="UP000198788"/>
    </source>
</evidence>
<reference evidence="2" key="1">
    <citation type="submission" date="2016-10" db="EMBL/GenBank/DDBJ databases">
        <authorList>
            <person name="Varghese N."/>
            <person name="Submissions S."/>
        </authorList>
    </citation>
    <scope>NUCLEOTIDE SEQUENCE [LARGE SCALE GENOMIC DNA]</scope>
    <source>
        <strain evidence="2">CGMCC 1.10683</strain>
    </source>
</reference>
<dbReference type="AlphaFoldDB" id="A0A1I6SLC4"/>
<gene>
    <name evidence="1" type="ORF">SAMN05192570_2548</name>
</gene>
<dbReference type="EMBL" id="FOZV01000005">
    <property type="protein sequence ID" value="SFS77729.1"/>
    <property type="molecule type" value="Genomic_DNA"/>
</dbReference>
<protein>
    <submittedName>
        <fullName evidence="1">Uncharacterized protein</fullName>
    </submittedName>
</protein>
<sequence>MHYTPPLRAVAKVDRRSLRLLALVALWLRAEKATSGR</sequence>
<keyword evidence="2" id="KW-1185">Reference proteome</keyword>